<protein>
    <recommendedName>
        <fullName evidence="4">Transmembrane protein</fullName>
    </recommendedName>
</protein>
<dbReference type="AlphaFoldDB" id="A0A1J4MRR1"/>
<accession>A0A1J4MRR1</accession>
<keyword evidence="1" id="KW-0472">Membrane</keyword>
<reference evidence="2 3" key="1">
    <citation type="submission" date="2016-10" db="EMBL/GenBank/DDBJ databases">
        <title>Reductive evolution of mitochondrial metabolism and differential evolution of invasion-related proteins in Cryptosporidium.</title>
        <authorList>
            <person name="Liu S."/>
            <person name="Roellig D.M."/>
            <person name="Guo Y."/>
            <person name="Li N."/>
            <person name="Frace M.A."/>
            <person name="Tang K."/>
            <person name="Zhang L."/>
            <person name="Feng Y."/>
            <person name="Xiao L."/>
        </authorList>
    </citation>
    <scope>NUCLEOTIDE SEQUENCE [LARGE SCALE GENOMIC DNA]</scope>
    <source>
        <strain evidence="2">30847</strain>
    </source>
</reference>
<keyword evidence="1" id="KW-0812">Transmembrane</keyword>
<evidence type="ECO:0008006" key="4">
    <source>
        <dbReference type="Google" id="ProtNLM"/>
    </source>
</evidence>
<comment type="caution">
    <text evidence="2">The sequence shown here is derived from an EMBL/GenBank/DDBJ whole genome shotgun (WGS) entry which is preliminary data.</text>
</comment>
<keyword evidence="3" id="KW-1185">Reference proteome</keyword>
<dbReference type="OrthoDB" id="10283336at2759"/>
<feature type="transmembrane region" description="Helical" evidence="1">
    <location>
        <begin position="21"/>
        <end position="46"/>
    </location>
</feature>
<organism evidence="2 3">
    <name type="scientific">Cryptosporidium andersoni</name>
    <dbReference type="NCBI Taxonomy" id="117008"/>
    <lineage>
        <taxon>Eukaryota</taxon>
        <taxon>Sar</taxon>
        <taxon>Alveolata</taxon>
        <taxon>Apicomplexa</taxon>
        <taxon>Conoidasida</taxon>
        <taxon>Coccidia</taxon>
        <taxon>Eucoccidiorida</taxon>
        <taxon>Eimeriorina</taxon>
        <taxon>Cryptosporidiidae</taxon>
        <taxon>Cryptosporidium</taxon>
    </lineage>
</organism>
<sequence>MGADDIINKVIEKLYYIYLDIFIYNDFANSLIITAVIFCLLLMFIYKVVSPTSTNDEHIHAFSIIEQDIETLTKQVTSRYKRNKKHNRDDIGENNNFIDKVLLDAVDNITIASNQVTEAMYNFFSTMYMEDGDLNSSTENIAQKLYTQENKDVEEMQYRNSDLIYHEGNTREDNAEFIEHSSKLLKGVDNQPFWVNQDEIIQDKQSYYQIEDNRNPFIQPLQNASIEKSSMQSKHEQLSTLKTCSEYSHLMYVENQTNTGLLANSNEIKYPQNSENNQDSIDKDELNIAGDPFLVQHTSNSNFYSDMI</sequence>
<keyword evidence="1" id="KW-1133">Transmembrane helix</keyword>
<evidence type="ECO:0000256" key="1">
    <source>
        <dbReference type="SAM" id="Phobius"/>
    </source>
</evidence>
<dbReference type="EMBL" id="LRBS01000068">
    <property type="protein sequence ID" value="OII76139.1"/>
    <property type="molecule type" value="Genomic_DNA"/>
</dbReference>
<evidence type="ECO:0000313" key="3">
    <source>
        <dbReference type="Proteomes" id="UP000186804"/>
    </source>
</evidence>
<dbReference type="RefSeq" id="XP_067067985.1">
    <property type="nucleotide sequence ID" value="XM_067210968.1"/>
</dbReference>
<dbReference type="VEuPathDB" id="CryptoDB:cand_007280"/>
<name>A0A1J4MRR1_9CRYT</name>
<evidence type="ECO:0000313" key="2">
    <source>
        <dbReference type="EMBL" id="OII76139.1"/>
    </source>
</evidence>
<proteinExistence type="predicted"/>
<gene>
    <name evidence="2" type="ORF">cand_007280</name>
</gene>
<dbReference type="Proteomes" id="UP000186804">
    <property type="component" value="Unassembled WGS sequence"/>
</dbReference>
<dbReference type="GeneID" id="92364913"/>